<dbReference type="PROSITE" id="PS00444">
    <property type="entry name" value="POLYPRENYL_SYNTHASE_2"/>
    <property type="match status" value="1"/>
</dbReference>
<dbReference type="FunFam" id="1.10.600.10:FF:000001">
    <property type="entry name" value="Geranylgeranyl diphosphate synthase"/>
    <property type="match status" value="1"/>
</dbReference>
<dbReference type="CDD" id="cd00685">
    <property type="entry name" value="Trans_IPPS_HT"/>
    <property type="match status" value="1"/>
</dbReference>
<sequence length="294" mass="32316">MSARLQDFIEEHIPNIESHMYGLVKEVAGPQALKDSMIYSLEAGGKRIRPLFVAAVCHTFNQPRQAMYTVGATVEIIHTYSLIHDDLPCMDNDDLRRGKPTNHKVFGEALAVLAGDALNSLSFGILARMEDVSSEQRLELIRMLSEGAGSEGMVGGQVLDMEGETRQLNLEELENVHINKTGALLRFSIESGAVLSNATKDDREALAEYAHHMGLAFQIQDDILDIEGTSEQLGKTAGKDVASDKSTYPALLTIEGAKSKLEDHYQAAVDALKRLSVDSALLQEFATYIVRRNK</sequence>
<evidence type="ECO:0000256" key="4">
    <source>
        <dbReference type="ARBA" id="ARBA00015100"/>
    </source>
</evidence>
<dbReference type="SFLD" id="SFLDS00005">
    <property type="entry name" value="Isoprenoid_Synthase_Type_I"/>
    <property type="match status" value="1"/>
</dbReference>
<dbReference type="OrthoDB" id="9805316at2"/>
<name>A0A0A3IA25_9BACI</name>
<proteinExistence type="inferred from homology"/>
<evidence type="ECO:0000256" key="11">
    <source>
        <dbReference type="ARBA" id="ARBA00049399"/>
    </source>
</evidence>
<dbReference type="PROSITE" id="PS00723">
    <property type="entry name" value="POLYPRENYL_SYNTHASE_1"/>
    <property type="match status" value="1"/>
</dbReference>
<comment type="similarity">
    <text evidence="2 12">Belongs to the FPP/GGPP synthase family.</text>
</comment>
<dbReference type="PANTHER" id="PTHR43281">
    <property type="entry name" value="FARNESYL DIPHOSPHATE SYNTHASE"/>
    <property type="match status" value="1"/>
</dbReference>
<dbReference type="InterPro" id="IPR000092">
    <property type="entry name" value="Polyprenyl_synt"/>
</dbReference>
<evidence type="ECO:0000256" key="9">
    <source>
        <dbReference type="ARBA" id="ARBA00032380"/>
    </source>
</evidence>
<evidence type="ECO:0000256" key="6">
    <source>
        <dbReference type="ARBA" id="ARBA00022723"/>
    </source>
</evidence>
<dbReference type="STRING" id="1220589.CD32_19910"/>
<comment type="catalytic activity">
    <reaction evidence="11">
        <text>isopentenyl diphosphate + (2E)-geranyl diphosphate = (2E,6E)-farnesyl diphosphate + diphosphate</text>
        <dbReference type="Rhea" id="RHEA:19361"/>
        <dbReference type="ChEBI" id="CHEBI:33019"/>
        <dbReference type="ChEBI" id="CHEBI:58057"/>
        <dbReference type="ChEBI" id="CHEBI:128769"/>
        <dbReference type="ChEBI" id="CHEBI:175763"/>
        <dbReference type="EC" id="2.5.1.10"/>
    </reaction>
</comment>
<accession>A0A0A3IA25</accession>
<dbReference type="eggNOG" id="COG0142">
    <property type="taxonomic scope" value="Bacteria"/>
</dbReference>
<keyword evidence="6" id="KW-0479">Metal-binding</keyword>
<dbReference type="EMBL" id="JPVP01000060">
    <property type="protein sequence ID" value="KGR81621.1"/>
    <property type="molecule type" value="Genomic_DNA"/>
</dbReference>
<organism evidence="13 14">
    <name type="scientific">Lysinibacillus odysseyi 34hs-1 = NBRC 100172</name>
    <dbReference type="NCBI Taxonomy" id="1220589"/>
    <lineage>
        <taxon>Bacteria</taxon>
        <taxon>Bacillati</taxon>
        <taxon>Bacillota</taxon>
        <taxon>Bacilli</taxon>
        <taxon>Bacillales</taxon>
        <taxon>Bacillaceae</taxon>
        <taxon>Lysinibacillus</taxon>
    </lineage>
</organism>
<keyword evidence="14" id="KW-1185">Reference proteome</keyword>
<evidence type="ECO:0000256" key="1">
    <source>
        <dbReference type="ARBA" id="ARBA00001946"/>
    </source>
</evidence>
<dbReference type="EC" id="2.5.1.10" evidence="3"/>
<dbReference type="GO" id="GO:0005737">
    <property type="term" value="C:cytoplasm"/>
    <property type="evidence" value="ECO:0007669"/>
    <property type="project" value="UniProtKB-ARBA"/>
</dbReference>
<keyword evidence="5 12" id="KW-0808">Transferase</keyword>
<evidence type="ECO:0000313" key="14">
    <source>
        <dbReference type="Proteomes" id="UP000030437"/>
    </source>
</evidence>
<dbReference type="SUPFAM" id="SSF48576">
    <property type="entry name" value="Terpenoid synthases"/>
    <property type="match status" value="1"/>
</dbReference>
<dbReference type="GO" id="GO:0004337">
    <property type="term" value="F:(2E,6E)-farnesyl diphosphate synthase activity"/>
    <property type="evidence" value="ECO:0007669"/>
    <property type="project" value="UniProtKB-EC"/>
</dbReference>
<comment type="cofactor">
    <cofactor evidence="1">
        <name>Mg(2+)</name>
        <dbReference type="ChEBI" id="CHEBI:18420"/>
    </cofactor>
</comment>
<dbReference type="AlphaFoldDB" id="A0A0A3IA25"/>
<keyword evidence="7" id="KW-0460">Magnesium</keyword>
<protein>
    <recommendedName>
        <fullName evidence="4">Farnesyl diphosphate synthase</fullName>
        <ecNumber evidence="3">2.5.1.10</ecNumber>
    </recommendedName>
    <alternativeName>
        <fullName evidence="10">(2E,6E)-farnesyl diphosphate synthase</fullName>
    </alternativeName>
    <alternativeName>
        <fullName evidence="9">Geranyltranstransferase</fullName>
    </alternativeName>
</protein>
<evidence type="ECO:0000256" key="12">
    <source>
        <dbReference type="RuleBase" id="RU004466"/>
    </source>
</evidence>
<dbReference type="Proteomes" id="UP000030437">
    <property type="component" value="Unassembled WGS sequence"/>
</dbReference>
<evidence type="ECO:0000256" key="5">
    <source>
        <dbReference type="ARBA" id="ARBA00022679"/>
    </source>
</evidence>
<reference evidence="13 14" key="1">
    <citation type="submission" date="2014-02" db="EMBL/GenBank/DDBJ databases">
        <title>Draft genome sequence of Lysinibacillus odysseyi NBRC 100172.</title>
        <authorList>
            <person name="Zhang F."/>
            <person name="Wang G."/>
            <person name="Zhang L."/>
        </authorList>
    </citation>
    <scope>NUCLEOTIDE SEQUENCE [LARGE SCALE GENOMIC DNA]</scope>
    <source>
        <strain evidence="13 14">NBRC 100172</strain>
    </source>
</reference>
<keyword evidence="8" id="KW-0414">Isoprene biosynthesis</keyword>
<dbReference type="InterPro" id="IPR033749">
    <property type="entry name" value="Polyprenyl_synt_CS"/>
</dbReference>
<comment type="caution">
    <text evidence="13">The sequence shown here is derived from an EMBL/GenBank/DDBJ whole genome shotgun (WGS) entry which is preliminary data.</text>
</comment>
<dbReference type="GO" id="GO:0016114">
    <property type="term" value="P:terpenoid biosynthetic process"/>
    <property type="evidence" value="ECO:0007669"/>
    <property type="project" value="UniProtKB-ARBA"/>
</dbReference>
<dbReference type="Gene3D" id="1.10.600.10">
    <property type="entry name" value="Farnesyl Diphosphate Synthase"/>
    <property type="match status" value="1"/>
</dbReference>
<dbReference type="Pfam" id="PF00348">
    <property type="entry name" value="polyprenyl_synt"/>
    <property type="match status" value="1"/>
</dbReference>
<evidence type="ECO:0000256" key="3">
    <source>
        <dbReference type="ARBA" id="ARBA00012439"/>
    </source>
</evidence>
<dbReference type="InterPro" id="IPR008949">
    <property type="entry name" value="Isoprenoid_synthase_dom_sf"/>
</dbReference>
<evidence type="ECO:0000256" key="10">
    <source>
        <dbReference type="ARBA" id="ARBA00032873"/>
    </source>
</evidence>
<dbReference type="SFLD" id="SFLDG01017">
    <property type="entry name" value="Polyprenyl_Transferase_Like"/>
    <property type="match status" value="1"/>
</dbReference>
<evidence type="ECO:0000313" key="13">
    <source>
        <dbReference type="EMBL" id="KGR81621.1"/>
    </source>
</evidence>
<evidence type="ECO:0000256" key="7">
    <source>
        <dbReference type="ARBA" id="ARBA00022842"/>
    </source>
</evidence>
<evidence type="ECO:0000256" key="8">
    <source>
        <dbReference type="ARBA" id="ARBA00023229"/>
    </source>
</evidence>
<evidence type="ECO:0000256" key="2">
    <source>
        <dbReference type="ARBA" id="ARBA00006706"/>
    </source>
</evidence>
<dbReference type="GO" id="GO:0046872">
    <property type="term" value="F:metal ion binding"/>
    <property type="evidence" value="ECO:0007669"/>
    <property type="project" value="UniProtKB-KW"/>
</dbReference>
<dbReference type="NCBIfam" id="NF045485">
    <property type="entry name" value="FPPsyn"/>
    <property type="match status" value="1"/>
</dbReference>
<dbReference type="InterPro" id="IPR053378">
    <property type="entry name" value="Prenyl_diphosphate_synthase"/>
</dbReference>
<dbReference type="PANTHER" id="PTHR43281:SF1">
    <property type="entry name" value="FARNESYL DIPHOSPHATE SYNTHASE"/>
    <property type="match status" value="1"/>
</dbReference>
<dbReference type="RefSeq" id="WP_036158182.1">
    <property type="nucleotide sequence ID" value="NZ_AVCX01000001.1"/>
</dbReference>
<gene>
    <name evidence="13" type="ORF">CD32_19910</name>
</gene>